<protein>
    <submittedName>
        <fullName evidence="1">Uncharacterized protein</fullName>
    </submittedName>
</protein>
<dbReference type="EMBL" id="CM042883">
    <property type="protein sequence ID" value="KAI4373218.1"/>
    <property type="molecule type" value="Genomic_DNA"/>
</dbReference>
<organism evidence="1 2">
    <name type="scientific">Melastoma candidum</name>
    <dbReference type="NCBI Taxonomy" id="119954"/>
    <lineage>
        <taxon>Eukaryota</taxon>
        <taxon>Viridiplantae</taxon>
        <taxon>Streptophyta</taxon>
        <taxon>Embryophyta</taxon>
        <taxon>Tracheophyta</taxon>
        <taxon>Spermatophyta</taxon>
        <taxon>Magnoliopsida</taxon>
        <taxon>eudicotyledons</taxon>
        <taxon>Gunneridae</taxon>
        <taxon>Pentapetalae</taxon>
        <taxon>rosids</taxon>
        <taxon>malvids</taxon>
        <taxon>Myrtales</taxon>
        <taxon>Melastomataceae</taxon>
        <taxon>Melastomatoideae</taxon>
        <taxon>Melastomateae</taxon>
        <taxon>Melastoma</taxon>
    </lineage>
</organism>
<gene>
    <name evidence="1" type="ORF">MLD38_011368</name>
</gene>
<accession>A0ACB9R6Z7</accession>
<dbReference type="Proteomes" id="UP001057402">
    <property type="component" value="Chromosome 4"/>
</dbReference>
<comment type="caution">
    <text evidence="1">The sequence shown here is derived from an EMBL/GenBank/DDBJ whole genome shotgun (WGS) entry which is preliminary data.</text>
</comment>
<reference evidence="2" key="1">
    <citation type="journal article" date="2023" name="Front. Plant Sci.">
        <title>Chromosomal-level genome assembly of Melastoma candidum provides insights into trichome evolution.</title>
        <authorList>
            <person name="Zhong Y."/>
            <person name="Wu W."/>
            <person name="Sun C."/>
            <person name="Zou P."/>
            <person name="Liu Y."/>
            <person name="Dai S."/>
            <person name="Zhou R."/>
        </authorList>
    </citation>
    <scope>NUCLEOTIDE SEQUENCE [LARGE SCALE GENOMIC DNA]</scope>
</reference>
<proteinExistence type="predicted"/>
<evidence type="ECO:0000313" key="1">
    <source>
        <dbReference type="EMBL" id="KAI4373218.1"/>
    </source>
</evidence>
<evidence type="ECO:0000313" key="2">
    <source>
        <dbReference type="Proteomes" id="UP001057402"/>
    </source>
</evidence>
<sequence>MTLLEEVTKAAAAAERPRPRSQAEFPVVLNPEFSLVNLKPKAENPNPASLVCPLTPWKVSEADAALASAIFSFSDGLRFKLKEGKRFGQNEFLRILTPFLEQVLQIAGVSAGVAPSDRSYVKVLIERVGGLLGKEASSLVLDACLMFELWELVECMIVRGIVDRASYGDVILRLMLKRRSDLICLCISHATDIRVTELLCVLRYFCCPPKDAFPSMARVRKEWESQGMLAIRMAGDKNQRAIESDVAVDAAILLMVAYDEFLAPEICLHYLLASSSIDEAVLSSAISKLNDEEVSSLIRYLGKWLKKYERFPQACPCPKALSSFELGALVWVPKLEDVVRWVGLILDVNFSSLVLHPEFHEELRLIQTVVASLAGEAKASSSLANIVDGMMNAS</sequence>
<keyword evidence="2" id="KW-1185">Reference proteome</keyword>
<name>A0ACB9R6Z7_9MYRT</name>